<organism evidence="2 3">
    <name type="scientific">Streptomyces triticagri</name>
    <dbReference type="NCBI Taxonomy" id="2293568"/>
    <lineage>
        <taxon>Bacteria</taxon>
        <taxon>Bacillati</taxon>
        <taxon>Actinomycetota</taxon>
        <taxon>Actinomycetes</taxon>
        <taxon>Kitasatosporales</taxon>
        <taxon>Streptomycetaceae</taxon>
        <taxon>Streptomyces</taxon>
    </lineage>
</organism>
<feature type="domain" description="HTH cro/C1-type" evidence="1">
    <location>
        <begin position="20"/>
        <end position="74"/>
    </location>
</feature>
<dbReference type="SUPFAM" id="SSF47413">
    <property type="entry name" value="lambda repressor-like DNA-binding domains"/>
    <property type="match status" value="1"/>
</dbReference>
<accession>A0A372M4N1</accession>
<keyword evidence="3" id="KW-1185">Reference proteome</keyword>
<comment type="caution">
    <text evidence="2">The sequence shown here is derived from an EMBL/GenBank/DDBJ whole genome shotgun (WGS) entry which is preliminary data.</text>
</comment>
<proteinExistence type="predicted"/>
<dbReference type="InterPro" id="IPR010982">
    <property type="entry name" value="Lambda_DNA-bd_dom_sf"/>
</dbReference>
<evidence type="ECO:0000313" key="3">
    <source>
        <dbReference type="Proteomes" id="UP000263094"/>
    </source>
</evidence>
<reference evidence="2 3" key="1">
    <citation type="submission" date="2018-08" db="EMBL/GenBank/DDBJ databases">
        <title>Isolation, diversity and antifungal activity of Actinobacteria from wheat.</title>
        <authorList>
            <person name="Han C."/>
        </authorList>
    </citation>
    <scope>NUCLEOTIDE SEQUENCE [LARGE SCALE GENOMIC DNA]</scope>
    <source>
        <strain evidence="2 3">NEAU-YY421</strain>
    </source>
</reference>
<dbReference type="AlphaFoldDB" id="A0A372M4N1"/>
<dbReference type="OrthoDB" id="2897536at2"/>
<dbReference type="EMBL" id="QUAK01000088">
    <property type="protein sequence ID" value="RFU85580.1"/>
    <property type="molecule type" value="Genomic_DNA"/>
</dbReference>
<dbReference type="Gene3D" id="1.10.260.40">
    <property type="entry name" value="lambda repressor-like DNA-binding domains"/>
    <property type="match status" value="1"/>
</dbReference>
<dbReference type="Pfam" id="PF13560">
    <property type="entry name" value="HTH_31"/>
    <property type="match status" value="1"/>
</dbReference>
<gene>
    <name evidence="2" type="ORF">DY218_16640</name>
</gene>
<dbReference type="CDD" id="cd00093">
    <property type="entry name" value="HTH_XRE"/>
    <property type="match status" value="1"/>
</dbReference>
<dbReference type="SMART" id="SM00530">
    <property type="entry name" value="HTH_XRE"/>
    <property type="match status" value="1"/>
</dbReference>
<dbReference type="Pfam" id="PF19054">
    <property type="entry name" value="DUF5753"/>
    <property type="match status" value="1"/>
</dbReference>
<dbReference type="GO" id="GO:0003677">
    <property type="term" value="F:DNA binding"/>
    <property type="evidence" value="ECO:0007669"/>
    <property type="project" value="InterPro"/>
</dbReference>
<name>A0A372M4N1_9ACTN</name>
<dbReference type="InterPro" id="IPR001387">
    <property type="entry name" value="Cro/C1-type_HTH"/>
</dbReference>
<dbReference type="InterPro" id="IPR043917">
    <property type="entry name" value="DUF5753"/>
</dbReference>
<protein>
    <submittedName>
        <fullName evidence="2">XRE family transcriptional regulator</fullName>
    </submittedName>
</protein>
<dbReference type="RefSeq" id="WP_128556824.1">
    <property type="nucleotide sequence ID" value="NZ_QUAK01000088.1"/>
</dbReference>
<evidence type="ECO:0000313" key="2">
    <source>
        <dbReference type="EMBL" id="RFU85580.1"/>
    </source>
</evidence>
<dbReference type="Proteomes" id="UP000263094">
    <property type="component" value="Unassembled WGS sequence"/>
</dbReference>
<sequence length="281" mass="30245">MTEPRSLDPSASPRALLGAELRHRREASGHSQGSLGQLLFVSGSFIGQLEAGTRRLLPDIAERLDDALTTGGFFVRNVRASSKSKHPKHFAEAAEAEAVATEIREYDPLLIPGLLQSERYAHAVFRAHRPTVGREEIDELVAVRTERAKLLDDPTGPLLWVVLDEAALRRPVGGPTVMAEALRHVADLAGRPRIVVQVVPFAAQGHSCMAGAVRLMSFADSPTLAYLQGFGIGILEDDPATVAGQQLAYQLLGASALSPRESLALINAVAEDYSHEANQQP</sequence>
<evidence type="ECO:0000259" key="1">
    <source>
        <dbReference type="SMART" id="SM00530"/>
    </source>
</evidence>